<feature type="transmembrane region" description="Helical" evidence="1">
    <location>
        <begin position="120"/>
        <end position="140"/>
    </location>
</feature>
<feature type="transmembrane region" description="Helical" evidence="1">
    <location>
        <begin position="93"/>
        <end position="114"/>
    </location>
</feature>
<name>A0A7X6DIV1_9BURK</name>
<feature type="transmembrane region" description="Helical" evidence="1">
    <location>
        <begin position="228"/>
        <end position="245"/>
    </location>
</feature>
<feature type="transmembrane region" description="Helical" evidence="1">
    <location>
        <begin position="320"/>
        <end position="338"/>
    </location>
</feature>
<sequence>MSAGASVFLGGARGRLLPAWTTLRFFAAAVVFHLFAWLALAAGAAQWLAFSGGLGWPLAALHLLTLGVLGMTALGAGAQLVPVATRRAAPGHSLLSAIWWVYTPSVAVLALGMGWPQPQWLAAGAVAVALCFLGWGALMLRNLHGGRGMPGVTAHGWAALASLAVVLASALSLAATWLGLPAPSRTTAVALHLVFAPFGFMGLLALGLAYILVPMFALAESPRERDQLASCALAVGGLGLAGAAAFGLAPIPLRVAAIACGALATALHLRTMRNALRSGMRQELGRSFVLVRIGWAGLAGSLVLALALALEWPVPRLEAWFGLAVIGVWLLSFVLGMLQRILPFLSAMHAAGAGRRAPTPSSLTHERALAIHFWCHVTALGGLAAAIALDSAWVATAAAAVGAAGAAAFCWFAAVVLARLAKKKATLS</sequence>
<keyword evidence="1" id="KW-0812">Transmembrane</keyword>
<organism evidence="2 3">
    <name type="scientific">Ramlibacter lithotrophicus</name>
    <dbReference type="NCBI Taxonomy" id="2606681"/>
    <lineage>
        <taxon>Bacteria</taxon>
        <taxon>Pseudomonadati</taxon>
        <taxon>Pseudomonadota</taxon>
        <taxon>Betaproteobacteria</taxon>
        <taxon>Burkholderiales</taxon>
        <taxon>Comamonadaceae</taxon>
        <taxon>Ramlibacter</taxon>
    </lineage>
</organism>
<keyword evidence="1" id="KW-0472">Membrane</keyword>
<dbReference type="Proteomes" id="UP000521868">
    <property type="component" value="Unassembled WGS sequence"/>
</dbReference>
<evidence type="ECO:0000313" key="2">
    <source>
        <dbReference type="EMBL" id="NKE67979.1"/>
    </source>
</evidence>
<feature type="transmembrane region" description="Helical" evidence="1">
    <location>
        <begin position="369"/>
        <end position="389"/>
    </location>
</feature>
<evidence type="ECO:0000313" key="3">
    <source>
        <dbReference type="Proteomes" id="UP000521868"/>
    </source>
</evidence>
<dbReference type="AlphaFoldDB" id="A0A7X6DIV1"/>
<dbReference type="RefSeq" id="WP_168109108.1">
    <property type="nucleotide sequence ID" value="NZ_VTOX01000008.1"/>
</dbReference>
<keyword evidence="1" id="KW-1133">Transmembrane helix</keyword>
<feature type="transmembrane region" description="Helical" evidence="1">
    <location>
        <begin position="152"/>
        <end position="178"/>
    </location>
</feature>
<feature type="transmembrane region" description="Helical" evidence="1">
    <location>
        <begin position="25"/>
        <end position="50"/>
    </location>
</feature>
<evidence type="ECO:0000256" key="1">
    <source>
        <dbReference type="SAM" id="Phobius"/>
    </source>
</evidence>
<feature type="transmembrane region" description="Helical" evidence="1">
    <location>
        <begin position="395"/>
        <end position="418"/>
    </location>
</feature>
<accession>A0A7X6DIV1</accession>
<feature type="transmembrane region" description="Helical" evidence="1">
    <location>
        <begin position="56"/>
        <end position="81"/>
    </location>
</feature>
<evidence type="ECO:0008006" key="4">
    <source>
        <dbReference type="Google" id="ProtNLM"/>
    </source>
</evidence>
<feature type="transmembrane region" description="Helical" evidence="1">
    <location>
        <begin position="289"/>
        <end position="308"/>
    </location>
</feature>
<protein>
    <recommendedName>
        <fullName evidence="4">NnrS family protein</fullName>
    </recommendedName>
</protein>
<comment type="caution">
    <text evidence="2">The sequence shown here is derived from an EMBL/GenBank/DDBJ whole genome shotgun (WGS) entry which is preliminary data.</text>
</comment>
<reference evidence="2 3" key="1">
    <citation type="journal article" date="2020" name="Nature">
        <title>Bacterial chemolithoautotrophy via manganese oxidation.</title>
        <authorList>
            <person name="Yu H."/>
            <person name="Leadbetter J.R."/>
        </authorList>
    </citation>
    <scope>NUCLEOTIDE SEQUENCE [LARGE SCALE GENOMIC DNA]</scope>
    <source>
        <strain evidence="2 3">RBP-1</strain>
    </source>
</reference>
<feature type="transmembrane region" description="Helical" evidence="1">
    <location>
        <begin position="251"/>
        <end position="269"/>
    </location>
</feature>
<gene>
    <name evidence="2" type="ORF">RAMLITH_19330</name>
</gene>
<keyword evidence="3" id="KW-1185">Reference proteome</keyword>
<feature type="transmembrane region" description="Helical" evidence="1">
    <location>
        <begin position="190"/>
        <end position="216"/>
    </location>
</feature>
<dbReference type="EMBL" id="VTOX01000008">
    <property type="protein sequence ID" value="NKE67979.1"/>
    <property type="molecule type" value="Genomic_DNA"/>
</dbReference>
<proteinExistence type="predicted"/>